<dbReference type="CDD" id="cd05827">
    <property type="entry name" value="Sortase_C"/>
    <property type="match status" value="1"/>
</dbReference>
<organism evidence="4">
    <name type="scientific">[Ruminococcus] torques</name>
    <dbReference type="NCBI Taxonomy" id="33039"/>
    <lineage>
        <taxon>Bacteria</taxon>
        <taxon>Bacillati</taxon>
        <taxon>Bacillota</taxon>
        <taxon>Clostridia</taxon>
        <taxon>Lachnospirales</taxon>
        <taxon>Lachnospiraceae</taxon>
        <taxon>Mediterraneibacter</taxon>
    </lineage>
</organism>
<dbReference type="GO" id="GO:0016787">
    <property type="term" value="F:hydrolase activity"/>
    <property type="evidence" value="ECO:0007669"/>
    <property type="project" value="UniProtKB-KW"/>
</dbReference>
<keyword evidence="1" id="KW-0378">Hydrolase</keyword>
<protein>
    <submittedName>
        <fullName evidence="4">Sortase family protein</fullName>
    </submittedName>
</protein>
<gene>
    <name evidence="4" type="ORF">RTLFYP15_02260</name>
</gene>
<reference evidence="4" key="1">
    <citation type="submission" date="2019-11" db="EMBL/GenBank/DDBJ databases">
        <authorList>
            <person name="Feng L."/>
        </authorList>
    </citation>
    <scope>NUCLEOTIDE SEQUENCE</scope>
    <source>
        <strain evidence="4">RtorquesLFYP15</strain>
    </source>
</reference>
<dbReference type="NCBIfam" id="TIGR01076">
    <property type="entry name" value="sortase_fam"/>
    <property type="match status" value="1"/>
</dbReference>
<evidence type="ECO:0000256" key="2">
    <source>
        <dbReference type="PIRSR" id="PIRSR605754-1"/>
    </source>
</evidence>
<feature type="active site" description="Proton donor/acceptor" evidence="2">
    <location>
        <position position="147"/>
    </location>
</feature>
<accession>A0A6N3EJ97</accession>
<dbReference type="RefSeq" id="WP_227189286.1">
    <property type="nucleotide sequence ID" value="NZ_CACRUQ010000021.1"/>
</dbReference>
<dbReference type="SUPFAM" id="SSF63817">
    <property type="entry name" value="Sortase"/>
    <property type="match status" value="1"/>
</dbReference>
<keyword evidence="3" id="KW-0472">Membrane</keyword>
<evidence type="ECO:0000313" key="4">
    <source>
        <dbReference type="EMBL" id="VYU38563.1"/>
    </source>
</evidence>
<dbReference type="Pfam" id="PF04203">
    <property type="entry name" value="Sortase"/>
    <property type="match status" value="1"/>
</dbReference>
<dbReference type="NCBIfam" id="NF033745">
    <property type="entry name" value="class_C_sortase"/>
    <property type="match status" value="1"/>
</dbReference>
<feature type="transmembrane region" description="Helical" evidence="3">
    <location>
        <begin position="7"/>
        <end position="27"/>
    </location>
</feature>
<name>A0A6N3EJ97_9FIRM</name>
<evidence type="ECO:0000256" key="1">
    <source>
        <dbReference type="ARBA" id="ARBA00022801"/>
    </source>
</evidence>
<dbReference type="InterPro" id="IPR005754">
    <property type="entry name" value="Sortase"/>
</dbReference>
<keyword evidence="3" id="KW-1133">Transmembrane helix</keyword>
<dbReference type="AlphaFoldDB" id="A0A6N3EJ97"/>
<dbReference type="InterPro" id="IPR042002">
    <property type="entry name" value="Sortase_C"/>
</dbReference>
<feature type="active site" description="Acyl-thioester intermediate" evidence="2">
    <location>
        <position position="209"/>
    </location>
</feature>
<keyword evidence="3" id="KW-0812">Transmembrane</keyword>
<dbReference type="EMBL" id="CACRUQ010000021">
    <property type="protein sequence ID" value="VYU38563.1"/>
    <property type="molecule type" value="Genomic_DNA"/>
</dbReference>
<proteinExistence type="predicted"/>
<dbReference type="Gene3D" id="2.40.260.10">
    <property type="entry name" value="Sortase"/>
    <property type="match status" value="1"/>
</dbReference>
<evidence type="ECO:0000256" key="3">
    <source>
        <dbReference type="SAM" id="Phobius"/>
    </source>
</evidence>
<feature type="transmembrane region" description="Helical" evidence="3">
    <location>
        <begin position="246"/>
        <end position="265"/>
    </location>
</feature>
<sequence length="276" mass="30656">MRKKWSTGVIFIIGFALCCLPIIWNVIEQRHQSDAVATYQNAVSKKDDTKLKEIMDNAAAYNDMLYQTGGAVVDNSDTEILSDESYEKQLNISGNGTMGSLDIPKINVELPIYHGTDDTVLSNGIGHLQGTSLPVGGANTHCVLTGHRGLPSSKLLIRLDEMVEGDLFFLRIGNETLAYKVNKIQIVEPEDVSGLQIEAGEDLVTLVTCTPYGINTHRLLVTGKRVEYKKAQHDAIKQELPSVRELIFFLLPFLFAAIAIGLYLWNRRETYEDGKI</sequence>
<dbReference type="InterPro" id="IPR023365">
    <property type="entry name" value="Sortase_dom-sf"/>
</dbReference>